<proteinExistence type="predicted"/>
<evidence type="ECO:0000313" key="1">
    <source>
        <dbReference type="EMBL" id="TQL60106.1"/>
    </source>
</evidence>
<keyword evidence="2" id="KW-1185">Reference proteome</keyword>
<dbReference type="AlphaFoldDB" id="A0A542ZIF1"/>
<dbReference type="EMBL" id="VFOQ01000001">
    <property type="protein sequence ID" value="TQL60106.1"/>
    <property type="molecule type" value="Genomic_DNA"/>
</dbReference>
<evidence type="ECO:0000313" key="2">
    <source>
        <dbReference type="Proteomes" id="UP000319514"/>
    </source>
</evidence>
<protein>
    <submittedName>
        <fullName evidence="1">Uncharacterized protein</fullName>
    </submittedName>
</protein>
<dbReference type="Proteomes" id="UP000319514">
    <property type="component" value="Unassembled WGS sequence"/>
</dbReference>
<name>A0A542ZIF1_9MICO</name>
<organism evidence="1 2">
    <name type="scientific">Oryzihumus leptocrescens</name>
    <dbReference type="NCBI Taxonomy" id="297536"/>
    <lineage>
        <taxon>Bacteria</taxon>
        <taxon>Bacillati</taxon>
        <taxon>Actinomycetota</taxon>
        <taxon>Actinomycetes</taxon>
        <taxon>Micrococcales</taxon>
        <taxon>Intrasporangiaceae</taxon>
        <taxon>Oryzihumus</taxon>
    </lineage>
</organism>
<gene>
    <name evidence="1" type="ORF">FB474_1488</name>
</gene>
<comment type="caution">
    <text evidence="1">The sequence shown here is derived from an EMBL/GenBank/DDBJ whole genome shotgun (WGS) entry which is preliminary data.</text>
</comment>
<accession>A0A542ZIF1</accession>
<reference evidence="1 2" key="1">
    <citation type="submission" date="2019-06" db="EMBL/GenBank/DDBJ databases">
        <title>Sequencing the genomes of 1000 actinobacteria strains.</title>
        <authorList>
            <person name="Klenk H.-P."/>
        </authorList>
    </citation>
    <scope>NUCLEOTIDE SEQUENCE [LARGE SCALE GENOMIC DNA]</scope>
    <source>
        <strain evidence="1 2">DSM 18082</strain>
    </source>
</reference>
<sequence length="135" mass="15419">MVLRMATRDQQVGEVIEGLALGLAMLGFSEVPRSKLDFEFAISHAWRRWDHADAYPSIGRAPKPDNLLWIGLTKSAGRRPASFRFDRGDPFSDYRIVTPSWWSADEAEPVVGDRPNESWRALASLFAEWDGWKRK</sequence>